<keyword evidence="2" id="KW-1185">Reference proteome</keyword>
<organism evidence="1 2">
    <name type="scientific">Pistacia integerrima</name>
    <dbReference type="NCBI Taxonomy" id="434235"/>
    <lineage>
        <taxon>Eukaryota</taxon>
        <taxon>Viridiplantae</taxon>
        <taxon>Streptophyta</taxon>
        <taxon>Embryophyta</taxon>
        <taxon>Tracheophyta</taxon>
        <taxon>Spermatophyta</taxon>
        <taxon>Magnoliopsida</taxon>
        <taxon>eudicotyledons</taxon>
        <taxon>Gunneridae</taxon>
        <taxon>Pentapetalae</taxon>
        <taxon>rosids</taxon>
        <taxon>malvids</taxon>
        <taxon>Sapindales</taxon>
        <taxon>Anacardiaceae</taxon>
        <taxon>Pistacia</taxon>
    </lineage>
</organism>
<proteinExistence type="predicted"/>
<evidence type="ECO:0000313" key="2">
    <source>
        <dbReference type="Proteomes" id="UP001163603"/>
    </source>
</evidence>
<name>A0ACC0XZ26_9ROSI</name>
<accession>A0ACC0XZ26</accession>
<gene>
    <name evidence="1" type="ORF">Pint_36667</name>
</gene>
<evidence type="ECO:0000313" key="1">
    <source>
        <dbReference type="EMBL" id="KAJ0027148.1"/>
    </source>
</evidence>
<dbReference type="EMBL" id="CM047744">
    <property type="protein sequence ID" value="KAJ0027148.1"/>
    <property type="molecule type" value="Genomic_DNA"/>
</dbReference>
<protein>
    <submittedName>
        <fullName evidence="1">Uncharacterized protein</fullName>
    </submittedName>
</protein>
<reference evidence="2" key="1">
    <citation type="journal article" date="2023" name="G3 (Bethesda)">
        <title>Genome assembly and association tests identify interacting loci associated with vigor, precocity, and sex in interspecific pistachio rootstocks.</title>
        <authorList>
            <person name="Palmer W."/>
            <person name="Jacygrad E."/>
            <person name="Sagayaradj S."/>
            <person name="Cavanaugh K."/>
            <person name="Han R."/>
            <person name="Bertier L."/>
            <person name="Beede B."/>
            <person name="Kafkas S."/>
            <person name="Golino D."/>
            <person name="Preece J."/>
            <person name="Michelmore R."/>
        </authorList>
    </citation>
    <scope>NUCLEOTIDE SEQUENCE [LARGE SCALE GENOMIC DNA]</scope>
</reference>
<sequence length="94" mass="10454">MYAEQQLKAFQMVKDLGMGLELKLDYKSTGGEVVSGDEIAEAIKCVMYGAKKVRKRVKEVSENSRLAVMEGGSSFNSYRGLIDDIIRNKAMKEA</sequence>
<comment type="caution">
    <text evidence="1">The sequence shown here is derived from an EMBL/GenBank/DDBJ whole genome shotgun (WGS) entry which is preliminary data.</text>
</comment>
<dbReference type="Proteomes" id="UP001163603">
    <property type="component" value="Chromosome 9"/>
</dbReference>